<accession>A0A4U8VZK2</accession>
<proteinExistence type="predicted"/>
<protein>
    <recommendedName>
        <fullName evidence="3">DUF3558 domain-containing protein</fullName>
    </recommendedName>
</protein>
<evidence type="ECO:0000313" key="1">
    <source>
        <dbReference type="EMBL" id="VFA98991.1"/>
    </source>
</evidence>
<dbReference type="RefSeq" id="WP_130917388.1">
    <property type="nucleotide sequence ID" value="NZ_LR215973.1"/>
</dbReference>
<reference evidence="1 2" key="1">
    <citation type="submission" date="2019-02" db="EMBL/GenBank/DDBJ databases">
        <authorList>
            <consortium name="Pathogen Informatics"/>
        </authorList>
    </citation>
    <scope>NUCLEOTIDE SEQUENCE [LARGE SCALE GENOMIC DNA]</scope>
    <source>
        <strain evidence="1 2">3012STDY6756504</strain>
    </source>
</reference>
<dbReference type="PROSITE" id="PS51257">
    <property type="entry name" value="PROKAR_LIPOPROTEIN"/>
    <property type="match status" value="1"/>
</dbReference>
<dbReference type="EMBL" id="LR215973">
    <property type="protein sequence ID" value="VFA98991.1"/>
    <property type="molecule type" value="Genomic_DNA"/>
</dbReference>
<dbReference type="Proteomes" id="UP000290439">
    <property type="component" value="Chromosome"/>
</dbReference>
<dbReference type="AlphaFoldDB" id="A0A4U8VZK2"/>
<gene>
    <name evidence="1" type="ORF">NCTC10797_02770</name>
</gene>
<evidence type="ECO:0000313" key="2">
    <source>
        <dbReference type="Proteomes" id="UP000290439"/>
    </source>
</evidence>
<organism evidence="1 2">
    <name type="scientific">Nocardia cyriacigeorgica</name>
    <dbReference type="NCBI Taxonomy" id="135487"/>
    <lineage>
        <taxon>Bacteria</taxon>
        <taxon>Bacillati</taxon>
        <taxon>Actinomycetota</taxon>
        <taxon>Actinomycetes</taxon>
        <taxon>Mycobacteriales</taxon>
        <taxon>Nocardiaceae</taxon>
        <taxon>Nocardia</taxon>
    </lineage>
</organism>
<sequence>MSRRLAIVAAVVIGGAGCQQQSASSPVDEIWFTPAVSEAQVSEVFQRIRTVDPCALVPRSALEEQGTVDDVQVGGQTIHGCRANLDAAGSPVEATWSLAWAPASSSVRETRLVGEVKVEVLSPEDLGSTAEPKQCWVTAEFPSMAQIVLTVQAPTPADPCAIANALIDTAIEQLPDSPGYGTSPDSVRTVLTGADPCEALPKLAATPLPVHDYQTAQTCRFGTADAPTAIEYGYQAEDEIRRDQTITVDNRTVYVARVGGGQFVGYTFAVGPELPGGALPVITVLGKNQPEVQRARDQLMTMYPLP</sequence>
<evidence type="ECO:0008006" key="3">
    <source>
        <dbReference type="Google" id="ProtNLM"/>
    </source>
</evidence>
<name>A0A4U8VZK2_9NOCA</name>